<dbReference type="GO" id="GO:0022857">
    <property type="term" value="F:transmembrane transporter activity"/>
    <property type="evidence" value="ECO:0007669"/>
    <property type="project" value="InterPro"/>
</dbReference>
<evidence type="ECO:0000256" key="2">
    <source>
        <dbReference type="ARBA" id="ARBA00005811"/>
    </source>
</evidence>
<dbReference type="OrthoDB" id="9793581at2"/>
<keyword evidence="7" id="KW-0813">Transport</keyword>
<dbReference type="Proteomes" id="UP000318538">
    <property type="component" value="Chromosome"/>
</dbReference>
<reference evidence="9 10" key="1">
    <citation type="submission" date="2019-02" db="EMBL/GenBank/DDBJ databases">
        <title>Deep-cultivation of Planctomycetes and their phenomic and genomic characterization uncovers novel biology.</title>
        <authorList>
            <person name="Wiegand S."/>
            <person name="Jogler M."/>
            <person name="Boedeker C."/>
            <person name="Pinto D."/>
            <person name="Vollmers J."/>
            <person name="Rivas-Marin E."/>
            <person name="Kohn T."/>
            <person name="Peeters S.H."/>
            <person name="Heuer A."/>
            <person name="Rast P."/>
            <person name="Oberbeckmann S."/>
            <person name="Bunk B."/>
            <person name="Jeske O."/>
            <person name="Meyerdierks A."/>
            <person name="Storesund J.E."/>
            <person name="Kallscheuer N."/>
            <person name="Luecker S."/>
            <person name="Lage O.M."/>
            <person name="Pohl T."/>
            <person name="Merkel B.J."/>
            <person name="Hornburger P."/>
            <person name="Mueller R.-W."/>
            <person name="Bruemmer F."/>
            <person name="Labrenz M."/>
            <person name="Spormann A.M."/>
            <person name="Op den Camp H."/>
            <person name="Overmann J."/>
            <person name="Amann R."/>
            <person name="Jetten M.S.M."/>
            <person name="Mascher T."/>
            <person name="Medema M.H."/>
            <person name="Devos D.P."/>
            <person name="Kaster A.-K."/>
            <person name="Ovreas L."/>
            <person name="Rohde M."/>
            <person name="Galperin M.Y."/>
            <person name="Jogler C."/>
        </authorList>
    </citation>
    <scope>NUCLEOTIDE SEQUENCE [LARGE SCALE GENOMIC DNA]</scope>
    <source>
        <strain evidence="9 10">K22_7</strain>
    </source>
</reference>
<proteinExistence type="inferred from homology"/>
<keyword evidence="5 8" id="KW-1133">Transmembrane helix</keyword>
<dbReference type="Pfam" id="PF02472">
    <property type="entry name" value="ExbD"/>
    <property type="match status" value="1"/>
</dbReference>
<dbReference type="GO" id="GO:0005886">
    <property type="term" value="C:plasma membrane"/>
    <property type="evidence" value="ECO:0007669"/>
    <property type="project" value="UniProtKB-SubCell"/>
</dbReference>
<evidence type="ECO:0000256" key="1">
    <source>
        <dbReference type="ARBA" id="ARBA00004162"/>
    </source>
</evidence>
<dbReference type="Gene3D" id="3.30.420.270">
    <property type="match status" value="1"/>
</dbReference>
<evidence type="ECO:0000256" key="5">
    <source>
        <dbReference type="ARBA" id="ARBA00022989"/>
    </source>
</evidence>
<accession>A0A517N915</accession>
<dbReference type="KEGG" id="rlc:K227x_20080"/>
<dbReference type="AlphaFoldDB" id="A0A517N915"/>
<evidence type="ECO:0000313" key="10">
    <source>
        <dbReference type="Proteomes" id="UP000318538"/>
    </source>
</evidence>
<sequence>MSKRTNSEEATINLTPMIDVVFLLVIFFMVGSKFSEAESRIKVNVPSVGEMRSMTRVPDERVVAIGIDGSVTLDDAPMSLSQLTQTLRQEHSNYPGLKVAVRGEADGSQQQLVDVLQAVRISGVDQIGIATKRMQR</sequence>
<comment type="similarity">
    <text evidence="2 7">Belongs to the ExbD/TolR family.</text>
</comment>
<keyword evidence="7" id="KW-0653">Protein transport</keyword>
<gene>
    <name evidence="9" type="ORF">K227x_20080</name>
</gene>
<protein>
    <submittedName>
        <fullName evidence="9">Biopolymer transport protein ExbD</fullName>
    </submittedName>
</protein>
<dbReference type="GO" id="GO:0015031">
    <property type="term" value="P:protein transport"/>
    <property type="evidence" value="ECO:0007669"/>
    <property type="project" value="UniProtKB-KW"/>
</dbReference>
<keyword evidence="6 8" id="KW-0472">Membrane</keyword>
<evidence type="ECO:0000256" key="6">
    <source>
        <dbReference type="ARBA" id="ARBA00023136"/>
    </source>
</evidence>
<feature type="transmembrane region" description="Helical" evidence="8">
    <location>
        <begin position="12"/>
        <end position="30"/>
    </location>
</feature>
<evidence type="ECO:0000256" key="3">
    <source>
        <dbReference type="ARBA" id="ARBA00022475"/>
    </source>
</evidence>
<comment type="subcellular location">
    <subcellularLocation>
        <location evidence="1">Cell membrane</location>
        <topology evidence="1">Single-pass membrane protein</topology>
    </subcellularLocation>
    <subcellularLocation>
        <location evidence="7">Cell membrane</location>
        <topology evidence="7">Single-pass type II membrane protein</topology>
    </subcellularLocation>
</comment>
<evidence type="ECO:0000256" key="7">
    <source>
        <dbReference type="RuleBase" id="RU003879"/>
    </source>
</evidence>
<keyword evidence="10" id="KW-1185">Reference proteome</keyword>
<dbReference type="EMBL" id="CP036525">
    <property type="protein sequence ID" value="QDT03624.1"/>
    <property type="molecule type" value="Genomic_DNA"/>
</dbReference>
<dbReference type="PANTHER" id="PTHR30558:SF3">
    <property type="entry name" value="BIOPOLYMER TRANSPORT PROTEIN EXBD-RELATED"/>
    <property type="match status" value="1"/>
</dbReference>
<keyword evidence="4 7" id="KW-0812">Transmembrane</keyword>
<evidence type="ECO:0000313" key="9">
    <source>
        <dbReference type="EMBL" id="QDT03624.1"/>
    </source>
</evidence>
<evidence type="ECO:0000256" key="4">
    <source>
        <dbReference type="ARBA" id="ARBA00022692"/>
    </source>
</evidence>
<organism evidence="9 10">
    <name type="scientific">Rubripirellula lacrimiformis</name>
    <dbReference type="NCBI Taxonomy" id="1930273"/>
    <lineage>
        <taxon>Bacteria</taxon>
        <taxon>Pseudomonadati</taxon>
        <taxon>Planctomycetota</taxon>
        <taxon>Planctomycetia</taxon>
        <taxon>Pirellulales</taxon>
        <taxon>Pirellulaceae</taxon>
        <taxon>Rubripirellula</taxon>
    </lineage>
</organism>
<name>A0A517N915_9BACT</name>
<dbReference type="PANTHER" id="PTHR30558">
    <property type="entry name" value="EXBD MEMBRANE COMPONENT OF PMF-DRIVEN MACROMOLECULE IMPORT SYSTEM"/>
    <property type="match status" value="1"/>
</dbReference>
<keyword evidence="3" id="KW-1003">Cell membrane</keyword>
<dbReference type="RefSeq" id="WP_145169275.1">
    <property type="nucleotide sequence ID" value="NZ_CP036525.1"/>
</dbReference>
<evidence type="ECO:0000256" key="8">
    <source>
        <dbReference type="SAM" id="Phobius"/>
    </source>
</evidence>
<dbReference type="InterPro" id="IPR003400">
    <property type="entry name" value="ExbD"/>
</dbReference>